<dbReference type="RefSeq" id="WP_013913989.1">
    <property type="nucleotide sequence ID" value="NC_015690.1"/>
</dbReference>
<dbReference type="AlphaFoldDB" id="F8FKW3"/>
<sequence>MKRLLMLGMLAALVAGCQTTGDGSNDANMKTLQKTVGRERLLQTFSQVTPPPTGKEVLSGTDEQVITWIRQVDDWTHKVLSSPVTGEMDEYAMREMRKHLTQVYTPQMSQQLIDYFYRHDPTVGTYQANSTKAMLGLRSEWDRYELRKEQPAKNQYKLTLTGRRRGDGAESVMNHSSAYQIQGDRLVITDFRTESGSPR</sequence>
<feature type="signal peptide" evidence="1">
    <location>
        <begin position="1"/>
        <end position="17"/>
    </location>
</feature>
<keyword evidence="1" id="KW-0732">Signal</keyword>
<proteinExistence type="predicted"/>
<reference evidence="3" key="1">
    <citation type="submission" date="2011-06" db="EMBL/GenBank/DDBJ databases">
        <title>Complete genome sequence of Paenibacillus mucilaginosus KNP414.</title>
        <authorList>
            <person name="Wang J."/>
            <person name="Hu S."/>
            <person name="Hu X."/>
            <person name="Zhang B."/>
            <person name="Dong D."/>
            <person name="Zhang S."/>
            <person name="Zhao K."/>
            <person name="Wu D."/>
        </authorList>
    </citation>
    <scope>NUCLEOTIDE SEQUENCE [LARGE SCALE GENOMIC DNA]</scope>
    <source>
        <strain evidence="3">KNP414</strain>
    </source>
</reference>
<evidence type="ECO:0000313" key="2">
    <source>
        <dbReference type="EMBL" id="AEI38823.1"/>
    </source>
</evidence>
<reference evidence="2 3" key="2">
    <citation type="journal article" date="2013" name="Genome Announc.">
        <title>Genome Sequence of Growth-Improving Paenibacillus mucilaginosus Strain KNP414.</title>
        <authorList>
            <person name="Lu J.J."/>
            <person name="Wang J.F."/>
            <person name="Hu X.F."/>
        </authorList>
    </citation>
    <scope>NUCLEOTIDE SEQUENCE [LARGE SCALE GENOMIC DNA]</scope>
    <source>
        <strain evidence="2 3">KNP414</strain>
    </source>
</reference>
<dbReference type="KEGG" id="pms:KNP414_00172"/>
<protein>
    <recommendedName>
        <fullName evidence="4">Lipoprotein</fullName>
    </recommendedName>
</protein>
<dbReference type="PATRIC" id="fig|1036673.3.peg.161"/>
<gene>
    <name evidence="2" type="ordered locus">KNP414_00172</name>
</gene>
<dbReference type="EMBL" id="CP002869">
    <property type="protein sequence ID" value="AEI38823.1"/>
    <property type="molecule type" value="Genomic_DNA"/>
</dbReference>
<organism evidence="2 3">
    <name type="scientific">Paenibacillus mucilaginosus (strain KNP414)</name>
    <dbReference type="NCBI Taxonomy" id="1036673"/>
    <lineage>
        <taxon>Bacteria</taxon>
        <taxon>Bacillati</taxon>
        <taxon>Bacillota</taxon>
        <taxon>Bacilli</taxon>
        <taxon>Bacillales</taxon>
        <taxon>Paenibacillaceae</taxon>
        <taxon>Paenibacillus</taxon>
    </lineage>
</organism>
<evidence type="ECO:0008006" key="4">
    <source>
        <dbReference type="Google" id="ProtNLM"/>
    </source>
</evidence>
<dbReference type="Proteomes" id="UP000006620">
    <property type="component" value="Chromosome"/>
</dbReference>
<evidence type="ECO:0000313" key="3">
    <source>
        <dbReference type="Proteomes" id="UP000006620"/>
    </source>
</evidence>
<dbReference type="PROSITE" id="PS51257">
    <property type="entry name" value="PROKAR_LIPOPROTEIN"/>
    <property type="match status" value="1"/>
</dbReference>
<evidence type="ECO:0000256" key="1">
    <source>
        <dbReference type="SAM" id="SignalP"/>
    </source>
</evidence>
<feature type="chain" id="PRO_5038999650" description="Lipoprotein" evidence="1">
    <location>
        <begin position="18"/>
        <end position="199"/>
    </location>
</feature>
<name>F8FKW3_PAEMK</name>
<dbReference type="HOGENOM" id="CLU_1371039_0_0_9"/>
<accession>F8FKW3</accession>